<proteinExistence type="predicted"/>
<dbReference type="AlphaFoldDB" id="A0A074XFR6"/>
<dbReference type="RefSeq" id="XP_029760425.1">
    <property type="nucleotide sequence ID" value="XM_029905440.1"/>
</dbReference>
<dbReference type="Proteomes" id="UP000030706">
    <property type="component" value="Unassembled WGS sequence"/>
</dbReference>
<keyword evidence="2" id="KW-1185">Reference proteome</keyword>
<evidence type="ECO:0000313" key="2">
    <source>
        <dbReference type="Proteomes" id="UP000030706"/>
    </source>
</evidence>
<name>A0A074XFR6_AURPU</name>
<reference evidence="1 2" key="1">
    <citation type="journal article" date="2014" name="BMC Genomics">
        <title>Genome sequencing of four Aureobasidium pullulans varieties: biotechnological potential, stress tolerance, and description of new species.</title>
        <authorList>
            <person name="Gostin Ar C."/>
            <person name="Ohm R.A."/>
            <person name="Kogej T."/>
            <person name="Sonjak S."/>
            <person name="Turk M."/>
            <person name="Zajc J."/>
            <person name="Zalar P."/>
            <person name="Grube M."/>
            <person name="Sun H."/>
            <person name="Han J."/>
            <person name="Sharma A."/>
            <person name="Chiniquy J."/>
            <person name="Ngan C.Y."/>
            <person name="Lipzen A."/>
            <person name="Barry K."/>
            <person name="Grigoriev I.V."/>
            <person name="Gunde-Cimerman N."/>
        </authorList>
    </citation>
    <scope>NUCLEOTIDE SEQUENCE [LARGE SCALE GENOMIC DNA]</scope>
    <source>
        <strain evidence="1 2">EXF-150</strain>
    </source>
</reference>
<organism evidence="1 2">
    <name type="scientific">Aureobasidium pullulans EXF-150</name>
    <dbReference type="NCBI Taxonomy" id="1043002"/>
    <lineage>
        <taxon>Eukaryota</taxon>
        <taxon>Fungi</taxon>
        <taxon>Dikarya</taxon>
        <taxon>Ascomycota</taxon>
        <taxon>Pezizomycotina</taxon>
        <taxon>Dothideomycetes</taxon>
        <taxon>Dothideomycetidae</taxon>
        <taxon>Dothideales</taxon>
        <taxon>Saccotheciaceae</taxon>
        <taxon>Aureobasidium</taxon>
    </lineage>
</organism>
<accession>A0A074XFR6</accession>
<protein>
    <submittedName>
        <fullName evidence="1">Uncharacterized protein</fullName>
    </submittedName>
</protein>
<evidence type="ECO:0000313" key="1">
    <source>
        <dbReference type="EMBL" id="KEQ84238.1"/>
    </source>
</evidence>
<dbReference type="GeneID" id="40747746"/>
<dbReference type="HOGENOM" id="CLU_2605637_0_0_1"/>
<dbReference type="EMBL" id="KL584982">
    <property type="protein sequence ID" value="KEQ84238.1"/>
    <property type="molecule type" value="Genomic_DNA"/>
</dbReference>
<sequence length="79" mass="9193">MMEQARDARHSKRNTTLLCLFLSNLVATRPPHDVLVSIINRAEKKHDSFVQADVSRSHRRDLFDLLIAMCWLGQVFFPK</sequence>
<gene>
    <name evidence="1" type="ORF">M438DRAFT_345392</name>
</gene>